<dbReference type="PANTHER" id="PTHR44749">
    <property type="entry name" value="SUPPRESSOR OF RPS4-RLD 1"/>
    <property type="match status" value="1"/>
</dbReference>
<dbReference type="PANTHER" id="PTHR44749:SF1">
    <property type="entry name" value="TETRATRICOPEPTIDE-LIKE HELICAL DOMAIN-CONTAINING PROTEIN"/>
    <property type="match status" value="1"/>
</dbReference>
<name>A0ABD3A527_9GENT</name>
<evidence type="ECO:0000313" key="2">
    <source>
        <dbReference type="Proteomes" id="UP001630127"/>
    </source>
</evidence>
<comment type="caution">
    <text evidence="1">The sequence shown here is derived from an EMBL/GenBank/DDBJ whole genome shotgun (WGS) entry which is preliminary data.</text>
</comment>
<organism evidence="1 2">
    <name type="scientific">Cinchona calisaya</name>
    <dbReference type="NCBI Taxonomy" id="153742"/>
    <lineage>
        <taxon>Eukaryota</taxon>
        <taxon>Viridiplantae</taxon>
        <taxon>Streptophyta</taxon>
        <taxon>Embryophyta</taxon>
        <taxon>Tracheophyta</taxon>
        <taxon>Spermatophyta</taxon>
        <taxon>Magnoliopsida</taxon>
        <taxon>eudicotyledons</taxon>
        <taxon>Gunneridae</taxon>
        <taxon>Pentapetalae</taxon>
        <taxon>asterids</taxon>
        <taxon>lamiids</taxon>
        <taxon>Gentianales</taxon>
        <taxon>Rubiaceae</taxon>
        <taxon>Cinchonoideae</taxon>
        <taxon>Cinchoneae</taxon>
        <taxon>Cinchona</taxon>
    </lineage>
</organism>
<dbReference type="Proteomes" id="UP001630127">
    <property type="component" value="Unassembled WGS sequence"/>
</dbReference>
<dbReference type="InterPro" id="IPR044650">
    <property type="entry name" value="SRFR1-like"/>
</dbReference>
<gene>
    <name evidence="1" type="ORF">ACH5RR_011507</name>
</gene>
<dbReference type="EMBL" id="JBJUIK010000005">
    <property type="protein sequence ID" value="KAL3526851.1"/>
    <property type="molecule type" value="Genomic_DNA"/>
</dbReference>
<reference evidence="1 2" key="1">
    <citation type="submission" date="2024-11" db="EMBL/GenBank/DDBJ databases">
        <title>A near-complete genome assembly of Cinchona calisaya.</title>
        <authorList>
            <person name="Lian D.C."/>
            <person name="Zhao X.W."/>
            <person name="Wei L."/>
        </authorList>
    </citation>
    <scope>NUCLEOTIDE SEQUENCE [LARGE SCALE GENOMIC DNA]</scope>
    <source>
        <tissue evidence="1">Nenye</tissue>
    </source>
</reference>
<dbReference type="AlphaFoldDB" id="A0ABD3A527"/>
<sequence>MLNAAKMVIKEKKYVRNKKDNFILLSEDGKLQEALCDAYCGAAFGSTDFDVLDNVREAALWMTYYWYNFMPLSRGSAAVGFVV</sequence>
<proteinExistence type="predicted"/>
<accession>A0ABD3A527</accession>
<protein>
    <submittedName>
        <fullName evidence="1">Uncharacterized protein</fullName>
    </submittedName>
</protein>
<keyword evidence="2" id="KW-1185">Reference proteome</keyword>
<evidence type="ECO:0000313" key="1">
    <source>
        <dbReference type="EMBL" id="KAL3526851.1"/>
    </source>
</evidence>